<evidence type="ECO:0000256" key="1">
    <source>
        <dbReference type="ARBA" id="ARBA00004340"/>
    </source>
</evidence>
<dbReference type="SUPFAM" id="SSF47874">
    <property type="entry name" value="Annexin"/>
    <property type="match status" value="1"/>
</dbReference>
<dbReference type="Pfam" id="PF00191">
    <property type="entry name" value="Annexin"/>
    <property type="match status" value="4"/>
</dbReference>
<dbReference type="Gene3D" id="1.10.220.10">
    <property type="entry name" value="Annexin"/>
    <property type="match status" value="4"/>
</dbReference>
<feature type="binding site" evidence="12">
    <location>
        <position position="262"/>
    </location>
    <ligand>
        <name>Ca(2+)</name>
        <dbReference type="ChEBI" id="CHEBI:29108"/>
    </ligand>
</feature>
<dbReference type="InterPro" id="IPR018502">
    <property type="entry name" value="Annexin_repeat"/>
</dbReference>
<dbReference type="GO" id="GO:0012506">
    <property type="term" value="C:vesicle membrane"/>
    <property type="evidence" value="ECO:0007669"/>
    <property type="project" value="TreeGrafter"/>
</dbReference>
<evidence type="ECO:0000256" key="10">
    <source>
        <dbReference type="ARBA" id="ARBA00060393"/>
    </source>
</evidence>
<evidence type="ECO:0000256" key="12">
    <source>
        <dbReference type="PIRSR" id="PIRSR609115-1"/>
    </source>
</evidence>
<keyword evidence="8 13" id="KW-0111">Calcium/phospholipid-binding</keyword>
<dbReference type="InterPro" id="IPR001464">
    <property type="entry name" value="Annexin"/>
</dbReference>
<dbReference type="PANTHER" id="PTHR10502:SF102">
    <property type="entry name" value="ANNEXIN B11"/>
    <property type="match status" value="1"/>
</dbReference>
<comment type="function">
    <text evidence="9">Involved in reproduction of the worm. Involved in host-parasite interaction. Delivered into the host cell by means of parasite exosomes. Binds to acidic phospholipid membranes in a calcium-dependent manner in vitro. Causes aggregation of liposomes in the presence of calcium, but not in its absence. Likely to promote membrane fusion. May provide structural integrity within the tegument.</text>
</comment>
<sequence length="319" mass="35708">MMAESLQPTVRPAMPFSPEGGAEGLRKAMKGLGTDEAAIIQILATHTNSQRREIEKQYKTMYGRDLRTDLKSELSGRFEDVVLGLLDPPRLYDAKELNKAIKGAGTDESTLIEILCSRTNAEIKEIRELYKSHFKKDLEKDIVSDTSGDFRRLLVSQVNGNRDERAAVDPTIAMQEAHELHKAGVKKLGTDEETFNRILCLRNYGQLRATFDAYRQISGKDIEDSIKSEMSGNLEVGFLAIVRVARNTPAYFAERLYKSMKGAGTNDKTLIRIVVSRSEVDLGFIKQEFQRLYGKTLASFIKGDTSGDYKKILLALSGE</sequence>
<evidence type="ECO:0000256" key="8">
    <source>
        <dbReference type="ARBA" id="ARBA00023302"/>
    </source>
</evidence>
<dbReference type="Proteomes" id="UP001374579">
    <property type="component" value="Unassembled WGS sequence"/>
</dbReference>
<dbReference type="FunFam" id="1.10.220.10:FF:000004">
    <property type="entry name" value="Annexin"/>
    <property type="match status" value="1"/>
</dbReference>
<dbReference type="PROSITE" id="PS00223">
    <property type="entry name" value="ANNEXIN_1"/>
    <property type="match status" value="1"/>
</dbReference>
<evidence type="ECO:0000256" key="14">
    <source>
        <dbReference type="SAM" id="MobiDB-lite"/>
    </source>
</evidence>
<evidence type="ECO:0000256" key="2">
    <source>
        <dbReference type="ARBA" id="ARBA00004550"/>
    </source>
</evidence>
<dbReference type="GO" id="GO:0001786">
    <property type="term" value="F:phosphatidylserine binding"/>
    <property type="evidence" value="ECO:0007669"/>
    <property type="project" value="TreeGrafter"/>
</dbReference>
<dbReference type="InterPro" id="IPR037104">
    <property type="entry name" value="Annexin_sf"/>
</dbReference>
<comment type="subcellular location">
    <subcellularLocation>
        <location evidence="1">Host cell</location>
    </subcellularLocation>
    <subcellularLocation>
        <location evidence="2">Secreted</location>
        <location evidence="2">Extracellular exosome</location>
    </subcellularLocation>
    <subcellularLocation>
        <location evidence="10">Tegument</location>
    </subcellularLocation>
</comment>
<feature type="binding site" evidence="12">
    <location>
        <position position="264"/>
    </location>
    <ligand>
        <name>Ca(2+)</name>
        <dbReference type="ChEBI" id="CHEBI:29108"/>
    </ligand>
</feature>
<proteinExistence type="inferred from homology"/>
<dbReference type="GO" id="GO:0005576">
    <property type="term" value="C:extracellular region"/>
    <property type="evidence" value="ECO:0007669"/>
    <property type="project" value="UniProtKB-SubCell"/>
</dbReference>
<dbReference type="GO" id="GO:0005886">
    <property type="term" value="C:plasma membrane"/>
    <property type="evidence" value="ECO:0007669"/>
    <property type="project" value="TreeGrafter"/>
</dbReference>
<feature type="binding site" evidence="12">
    <location>
        <position position="304"/>
    </location>
    <ligand>
        <name>Ca(2+)</name>
        <dbReference type="ChEBI" id="CHEBI:29108"/>
    </ligand>
</feature>
<keyword evidence="6 12" id="KW-0106">Calcium</keyword>
<feature type="binding site" evidence="12">
    <location>
        <position position="260"/>
    </location>
    <ligand>
        <name>Ca(2+)</name>
        <dbReference type="ChEBI" id="CHEBI:29108"/>
    </ligand>
</feature>
<evidence type="ECO:0000256" key="9">
    <source>
        <dbReference type="ARBA" id="ARBA00059330"/>
    </source>
</evidence>
<dbReference type="GO" id="GO:0043657">
    <property type="term" value="C:host cell"/>
    <property type="evidence" value="ECO:0007669"/>
    <property type="project" value="UniProtKB-SubCell"/>
</dbReference>
<protein>
    <recommendedName>
        <fullName evidence="11 13">Annexin</fullName>
    </recommendedName>
</protein>
<dbReference type="PRINTS" id="PR01808">
    <property type="entry name" value="ANNEXINVIII"/>
</dbReference>
<evidence type="ECO:0000313" key="16">
    <source>
        <dbReference type="Proteomes" id="UP001374579"/>
    </source>
</evidence>
<dbReference type="InterPro" id="IPR018252">
    <property type="entry name" value="Annexin_repeat_CS"/>
</dbReference>
<dbReference type="PANTHER" id="PTHR10502">
    <property type="entry name" value="ANNEXIN"/>
    <property type="match status" value="1"/>
</dbReference>
<dbReference type="FunFam" id="1.10.220.10:FF:000001">
    <property type="entry name" value="Annexin"/>
    <property type="match status" value="1"/>
</dbReference>
<dbReference type="InterPro" id="IPR009115">
    <property type="entry name" value="ANX8"/>
</dbReference>
<dbReference type="FunFam" id="1.10.220.10:FF:000003">
    <property type="entry name" value="Annexin"/>
    <property type="match status" value="1"/>
</dbReference>
<evidence type="ECO:0000256" key="7">
    <source>
        <dbReference type="ARBA" id="ARBA00023216"/>
    </source>
</evidence>
<evidence type="ECO:0000256" key="5">
    <source>
        <dbReference type="ARBA" id="ARBA00022737"/>
    </source>
</evidence>
<dbReference type="GO" id="GO:0005509">
    <property type="term" value="F:calcium ion binding"/>
    <property type="evidence" value="ECO:0007669"/>
    <property type="project" value="InterPro"/>
</dbReference>
<dbReference type="GO" id="GO:0005634">
    <property type="term" value="C:nucleus"/>
    <property type="evidence" value="ECO:0007669"/>
    <property type="project" value="TreeGrafter"/>
</dbReference>
<evidence type="ECO:0000256" key="13">
    <source>
        <dbReference type="RuleBase" id="RU003540"/>
    </source>
</evidence>
<name>A0AAN9G202_9CAEN</name>
<dbReference type="AlphaFoldDB" id="A0AAN9G202"/>
<keyword evidence="4 12" id="KW-0479">Metal-binding</keyword>
<dbReference type="GO" id="GO:0005737">
    <property type="term" value="C:cytoplasm"/>
    <property type="evidence" value="ECO:0007669"/>
    <property type="project" value="TreeGrafter"/>
</dbReference>
<gene>
    <name evidence="15" type="ORF">V1264_010771</name>
</gene>
<comment type="domain">
    <text evidence="13">A pair of annexin repeats may form one binding site for calcium and phospholipid.</text>
</comment>
<evidence type="ECO:0000256" key="4">
    <source>
        <dbReference type="ARBA" id="ARBA00022723"/>
    </source>
</evidence>
<dbReference type="SMART" id="SM00335">
    <property type="entry name" value="ANX"/>
    <property type="match status" value="4"/>
</dbReference>
<dbReference type="PROSITE" id="PS51897">
    <property type="entry name" value="ANNEXIN_2"/>
    <property type="match status" value="4"/>
</dbReference>
<dbReference type="EMBL" id="JBAMIC010000024">
    <property type="protein sequence ID" value="KAK7091055.1"/>
    <property type="molecule type" value="Genomic_DNA"/>
</dbReference>
<dbReference type="GO" id="GO:0005544">
    <property type="term" value="F:calcium-dependent phospholipid binding"/>
    <property type="evidence" value="ECO:0007669"/>
    <property type="project" value="UniProtKB-KW"/>
</dbReference>
<evidence type="ECO:0000256" key="11">
    <source>
        <dbReference type="ARBA" id="ARBA00077076"/>
    </source>
</evidence>
<comment type="caution">
    <text evidence="15">The sequence shown here is derived from an EMBL/GenBank/DDBJ whole genome shotgun (WGS) entry which is preliminary data.</text>
</comment>
<keyword evidence="5 13" id="KW-0677">Repeat</keyword>
<evidence type="ECO:0000313" key="15">
    <source>
        <dbReference type="EMBL" id="KAK7091055.1"/>
    </source>
</evidence>
<evidence type="ECO:0000256" key="6">
    <source>
        <dbReference type="ARBA" id="ARBA00022837"/>
    </source>
</evidence>
<evidence type="ECO:0000256" key="3">
    <source>
        <dbReference type="ARBA" id="ARBA00007831"/>
    </source>
</evidence>
<keyword evidence="7 13" id="KW-0041">Annexin</keyword>
<organism evidence="15 16">
    <name type="scientific">Littorina saxatilis</name>
    <dbReference type="NCBI Taxonomy" id="31220"/>
    <lineage>
        <taxon>Eukaryota</taxon>
        <taxon>Metazoa</taxon>
        <taxon>Spiralia</taxon>
        <taxon>Lophotrochozoa</taxon>
        <taxon>Mollusca</taxon>
        <taxon>Gastropoda</taxon>
        <taxon>Caenogastropoda</taxon>
        <taxon>Littorinimorpha</taxon>
        <taxon>Littorinoidea</taxon>
        <taxon>Littorinidae</taxon>
        <taxon>Littorina</taxon>
    </lineage>
</organism>
<comment type="similarity">
    <text evidence="3 13">Belongs to the annexin family.</text>
</comment>
<dbReference type="PRINTS" id="PR00196">
    <property type="entry name" value="ANNEXIN"/>
</dbReference>
<reference evidence="15 16" key="1">
    <citation type="submission" date="2024-02" db="EMBL/GenBank/DDBJ databases">
        <title>Chromosome-scale genome assembly of the rough periwinkle Littorina saxatilis.</title>
        <authorList>
            <person name="De Jode A."/>
            <person name="Faria R."/>
            <person name="Formenti G."/>
            <person name="Sims Y."/>
            <person name="Smith T.P."/>
            <person name="Tracey A."/>
            <person name="Wood J.M.D."/>
            <person name="Zagrodzka Z.B."/>
            <person name="Johannesson K."/>
            <person name="Butlin R.K."/>
            <person name="Leder E.H."/>
        </authorList>
    </citation>
    <scope>NUCLEOTIDE SEQUENCE [LARGE SCALE GENOMIC DNA]</scope>
    <source>
        <strain evidence="15">Snail1</strain>
        <tissue evidence="15">Muscle</tissue>
    </source>
</reference>
<feature type="region of interest" description="Disordered" evidence="14">
    <location>
        <begin position="1"/>
        <end position="24"/>
    </location>
</feature>
<keyword evidence="16" id="KW-1185">Reference proteome</keyword>
<dbReference type="FunFam" id="1.10.220.10:FF:000002">
    <property type="entry name" value="Annexin"/>
    <property type="match status" value="1"/>
</dbReference>
<accession>A0AAN9G202</accession>